<dbReference type="InterPro" id="IPR006362">
    <property type="entry name" value="Cbl_synth_CobM/CibF"/>
</dbReference>
<keyword evidence="4 7" id="KW-0489">Methyltransferase</keyword>
<dbReference type="PROSITE" id="PS00839">
    <property type="entry name" value="SUMT_1"/>
    <property type="match status" value="1"/>
</dbReference>
<dbReference type="InterPro" id="IPR014776">
    <property type="entry name" value="4pyrrole_Mease_sub2"/>
</dbReference>
<dbReference type="UniPathway" id="UPA00148"/>
<dbReference type="InterPro" id="IPR050161">
    <property type="entry name" value="Siro_Cobalamin_biosynth"/>
</dbReference>
<evidence type="ECO:0000256" key="7">
    <source>
        <dbReference type="RuleBase" id="RU003960"/>
    </source>
</evidence>
<dbReference type="SUPFAM" id="SSF53790">
    <property type="entry name" value="Tetrapyrrole methylase"/>
    <property type="match status" value="1"/>
</dbReference>
<dbReference type="InterPro" id="IPR003043">
    <property type="entry name" value="Uropor_MeTrfase_CS"/>
</dbReference>
<dbReference type="InterPro" id="IPR014777">
    <property type="entry name" value="4pyrrole_Mease_sub1"/>
</dbReference>
<organism evidence="9 10">
    <name type="scientific">Methanoculleus chikugoensis</name>
    <dbReference type="NCBI Taxonomy" id="118126"/>
    <lineage>
        <taxon>Archaea</taxon>
        <taxon>Methanobacteriati</taxon>
        <taxon>Methanobacteriota</taxon>
        <taxon>Stenosarchaea group</taxon>
        <taxon>Methanomicrobia</taxon>
        <taxon>Methanomicrobiales</taxon>
        <taxon>Methanomicrobiaceae</taxon>
        <taxon>Methanoculleus</taxon>
    </lineage>
</organism>
<dbReference type="STRING" id="118126.L21_1495"/>
<dbReference type="OrthoDB" id="6633at2157"/>
<protein>
    <submittedName>
        <fullName evidence="9">Cobalt-precorrin-4 C(11)-methyltransferase</fullName>
        <ecNumber evidence="9">2.1.1.-</ecNumber>
    </submittedName>
</protein>
<keyword evidence="5 7" id="KW-0808">Transferase</keyword>
<comment type="pathway">
    <text evidence="1">Cofactor biosynthesis; adenosylcobalamin biosynthesis.</text>
</comment>
<evidence type="ECO:0000259" key="8">
    <source>
        <dbReference type="Pfam" id="PF00590"/>
    </source>
</evidence>
<dbReference type="InterPro" id="IPR000878">
    <property type="entry name" value="4pyrrol_Mease"/>
</dbReference>
<dbReference type="EC" id="2.1.1.-" evidence="9"/>
<gene>
    <name evidence="9" type="primary">cbiF</name>
    <name evidence="9" type="ORF">L21_1495</name>
</gene>
<dbReference type="Gene3D" id="3.30.950.10">
    <property type="entry name" value="Methyltransferase, Cobalt-precorrin-4 Transmethylase, Domain 2"/>
    <property type="match status" value="1"/>
</dbReference>
<dbReference type="Gene3D" id="3.40.1010.10">
    <property type="entry name" value="Cobalt-precorrin-4 Transmethylase, Domain 1"/>
    <property type="match status" value="1"/>
</dbReference>
<evidence type="ECO:0000256" key="1">
    <source>
        <dbReference type="ARBA" id="ARBA00004953"/>
    </source>
</evidence>
<evidence type="ECO:0000256" key="6">
    <source>
        <dbReference type="ARBA" id="ARBA00022691"/>
    </source>
</evidence>
<feature type="domain" description="Tetrapyrrole methylase" evidence="8">
    <location>
        <begin position="3"/>
        <end position="203"/>
    </location>
</feature>
<dbReference type="RefSeq" id="WP_074369838.1">
    <property type="nucleotide sequence ID" value="NZ_FMID01000035.1"/>
</dbReference>
<dbReference type="GO" id="GO:0032259">
    <property type="term" value="P:methylation"/>
    <property type="evidence" value="ECO:0007669"/>
    <property type="project" value="UniProtKB-KW"/>
</dbReference>
<dbReference type="Proteomes" id="UP000184671">
    <property type="component" value="Unassembled WGS sequence"/>
</dbReference>
<evidence type="ECO:0000256" key="4">
    <source>
        <dbReference type="ARBA" id="ARBA00022603"/>
    </source>
</evidence>
<dbReference type="Pfam" id="PF00590">
    <property type="entry name" value="TP_methylase"/>
    <property type="match status" value="1"/>
</dbReference>
<keyword evidence="6" id="KW-0949">S-adenosyl-L-methionine</keyword>
<evidence type="ECO:0000313" key="10">
    <source>
        <dbReference type="Proteomes" id="UP000184671"/>
    </source>
</evidence>
<evidence type="ECO:0000256" key="3">
    <source>
        <dbReference type="ARBA" id="ARBA00022573"/>
    </source>
</evidence>
<keyword evidence="3" id="KW-0169">Cobalamin biosynthesis</keyword>
<dbReference type="PROSITE" id="PS00840">
    <property type="entry name" value="SUMT_2"/>
    <property type="match status" value="1"/>
</dbReference>
<dbReference type="GO" id="GO:0046026">
    <property type="term" value="F:precorrin-4 C11-methyltransferase activity"/>
    <property type="evidence" value="ECO:0007669"/>
    <property type="project" value="InterPro"/>
</dbReference>
<evidence type="ECO:0000256" key="5">
    <source>
        <dbReference type="ARBA" id="ARBA00022679"/>
    </source>
</evidence>
<comment type="similarity">
    <text evidence="2 7">Belongs to the precorrin methyltransferase family.</text>
</comment>
<dbReference type="PANTHER" id="PTHR45790">
    <property type="entry name" value="SIROHEME SYNTHASE-RELATED"/>
    <property type="match status" value="1"/>
</dbReference>
<dbReference type="InterPro" id="IPR035996">
    <property type="entry name" value="4pyrrol_Methylase_sf"/>
</dbReference>
<name>A0A1M4MLB0_9EURY</name>
<accession>A0A1M4MLB0</accession>
<sequence>MHKVYIVGAGPGAPDLITVRGMELLRRADVLIYAGSLVNPALVAESGAGVKLDSWGMTLAEIVDAVEEHVRAGKLVVRLHSGDPALYGAIVEQMAELERRGIEAEVVPGVSSLFAAAAALKTQFTLRDVSESLVVTRPAGATLETDLIPEFSRLGQTMVVFLGTERMEEILARVESPPDTPAAVVYHASWPDQKVVRGTVADIAAKARAAGIERTALIVIGKAVEGATSGFGRSVLYS</sequence>
<dbReference type="GO" id="GO:0009236">
    <property type="term" value="P:cobalamin biosynthetic process"/>
    <property type="evidence" value="ECO:0007669"/>
    <property type="project" value="UniProtKB-UniPathway"/>
</dbReference>
<dbReference type="PANTHER" id="PTHR45790:SF4">
    <property type="entry name" value="COBALT-PRECORRIN-4 C(11)-METHYLTRANSFERASE"/>
    <property type="match status" value="1"/>
</dbReference>
<reference evidence="9 10" key="1">
    <citation type="submission" date="2016-08" db="EMBL/GenBank/DDBJ databases">
        <authorList>
            <person name="Seilhamer J.J."/>
        </authorList>
    </citation>
    <scope>NUCLEOTIDE SEQUENCE [LARGE SCALE GENOMIC DNA]</scope>
    <source>
        <strain evidence="9">L21-II-0</strain>
    </source>
</reference>
<dbReference type="AlphaFoldDB" id="A0A1M4MLB0"/>
<evidence type="ECO:0000313" key="9">
    <source>
        <dbReference type="EMBL" id="SCL75588.1"/>
    </source>
</evidence>
<proteinExistence type="inferred from homology"/>
<dbReference type="CDD" id="cd11641">
    <property type="entry name" value="Precorrin-4_C11-MT"/>
    <property type="match status" value="1"/>
</dbReference>
<dbReference type="EMBL" id="FMID01000035">
    <property type="protein sequence ID" value="SCL75588.1"/>
    <property type="molecule type" value="Genomic_DNA"/>
</dbReference>
<evidence type="ECO:0000256" key="2">
    <source>
        <dbReference type="ARBA" id="ARBA00005879"/>
    </source>
</evidence>